<accession>M2MPL2</accession>
<dbReference type="AlphaFoldDB" id="M2MPL2"/>
<proteinExistence type="predicted"/>
<evidence type="ECO:0000313" key="2">
    <source>
        <dbReference type="Proteomes" id="UP000011761"/>
    </source>
</evidence>
<dbReference type="GeneID" id="19111353"/>
<dbReference type="EMBL" id="KB445552">
    <property type="protein sequence ID" value="EMC98691.1"/>
    <property type="molecule type" value="Genomic_DNA"/>
</dbReference>
<dbReference type="RefSeq" id="XP_007673489.1">
    <property type="nucleotide sequence ID" value="XM_007675299.1"/>
</dbReference>
<dbReference type="HOGENOM" id="CLU_2483023_0_0_1"/>
<organism evidence="1 2">
    <name type="scientific">Baudoinia panamericana (strain UAMH 10762)</name>
    <name type="common">Angels' share fungus</name>
    <name type="synonym">Baudoinia compniacensis (strain UAMH 10762)</name>
    <dbReference type="NCBI Taxonomy" id="717646"/>
    <lineage>
        <taxon>Eukaryota</taxon>
        <taxon>Fungi</taxon>
        <taxon>Dikarya</taxon>
        <taxon>Ascomycota</taxon>
        <taxon>Pezizomycotina</taxon>
        <taxon>Dothideomycetes</taxon>
        <taxon>Dothideomycetidae</taxon>
        <taxon>Mycosphaerellales</taxon>
        <taxon>Teratosphaeriaceae</taxon>
        <taxon>Baudoinia</taxon>
    </lineage>
</organism>
<protein>
    <submittedName>
        <fullName evidence="1">Uncharacterized protein</fullName>
    </submittedName>
</protein>
<dbReference type="Proteomes" id="UP000011761">
    <property type="component" value="Unassembled WGS sequence"/>
</dbReference>
<sequence length="87" mass="9285">MFDDAKGIWYSVITDPPSSDVPSSTAKKRTLESDQPSFIGSLVSRADTGYFCYSNGASELVADVTVNGIDFFCNGAAVGSHALRSVW</sequence>
<reference evidence="1 2" key="1">
    <citation type="journal article" date="2012" name="PLoS Pathog.">
        <title>Diverse lifestyles and strategies of plant pathogenesis encoded in the genomes of eighteen Dothideomycetes fungi.</title>
        <authorList>
            <person name="Ohm R.A."/>
            <person name="Feau N."/>
            <person name="Henrissat B."/>
            <person name="Schoch C.L."/>
            <person name="Horwitz B.A."/>
            <person name="Barry K.W."/>
            <person name="Condon B.J."/>
            <person name="Copeland A.C."/>
            <person name="Dhillon B."/>
            <person name="Glaser F."/>
            <person name="Hesse C.N."/>
            <person name="Kosti I."/>
            <person name="LaButti K."/>
            <person name="Lindquist E.A."/>
            <person name="Lucas S."/>
            <person name="Salamov A.A."/>
            <person name="Bradshaw R.E."/>
            <person name="Ciuffetti L."/>
            <person name="Hamelin R.C."/>
            <person name="Kema G.H.J."/>
            <person name="Lawrence C."/>
            <person name="Scott J.A."/>
            <person name="Spatafora J.W."/>
            <person name="Turgeon B.G."/>
            <person name="de Wit P.J.G.M."/>
            <person name="Zhong S."/>
            <person name="Goodwin S.B."/>
            <person name="Grigoriev I.V."/>
        </authorList>
    </citation>
    <scope>NUCLEOTIDE SEQUENCE [LARGE SCALE GENOMIC DNA]</scope>
    <source>
        <strain evidence="1 2">UAMH 10762</strain>
    </source>
</reference>
<name>M2MPL2_BAUPA</name>
<dbReference type="KEGG" id="bcom:BAUCODRAFT_30957"/>
<gene>
    <name evidence="1" type="ORF">BAUCODRAFT_30957</name>
</gene>
<keyword evidence="2" id="KW-1185">Reference proteome</keyword>
<evidence type="ECO:0000313" key="1">
    <source>
        <dbReference type="EMBL" id="EMC98691.1"/>
    </source>
</evidence>